<evidence type="ECO:0000313" key="3">
    <source>
        <dbReference type="Proteomes" id="UP001390339"/>
    </source>
</evidence>
<dbReference type="SUPFAM" id="SSF51197">
    <property type="entry name" value="Clavaminate synthase-like"/>
    <property type="match status" value="1"/>
</dbReference>
<organism evidence="2 3">
    <name type="scientific">Apiospora arundinis</name>
    <dbReference type="NCBI Taxonomy" id="335852"/>
    <lineage>
        <taxon>Eukaryota</taxon>
        <taxon>Fungi</taxon>
        <taxon>Dikarya</taxon>
        <taxon>Ascomycota</taxon>
        <taxon>Pezizomycotina</taxon>
        <taxon>Sordariomycetes</taxon>
        <taxon>Xylariomycetidae</taxon>
        <taxon>Amphisphaeriales</taxon>
        <taxon>Apiosporaceae</taxon>
        <taxon>Apiospora</taxon>
    </lineage>
</organism>
<sequence length="270" mass="29660">MGIPTIDISLFYEYANPPRDGLYVDSPVERTKAVNTLLASLSTYGAFKITGHGISGSMIQRMFESSADFFGQHRHIKKSAAGSCLRSGRLRGYLAAGAIEPNSPETFVAGPLSDRQAPTPWPIGVRGDIFQMAMQPFSRDCANLHHDLLHILEEALGLWDSELVSNWAAEDGEVRLEHQATPCTAPSTRLEGLVSQIEGHGARTTLALAFQHNAYEEIVVVCGAAVRKWIQIQLGANVDSSKRHTRTVEDGQRSKYSVSYIGYENNTTLR</sequence>
<protein>
    <submittedName>
        <fullName evidence="2">Oxoglutarate/iron-dependent oxygenase</fullName>
    </submittedName>
</protein>
<feature type="domain" description="Non-haem dioxygenase N-terminal" evidence="1">
    <location>
        <begin position="3"/>
        <end position="98"/>
    </location>
</feature>
<name>A0ABR2I3A4_9PEZI</name>
<keyword evidence="3" id="KW-1185">Reference proteome</keyword>
<proteinExistence type="predicted"/>
<gene>
    <name evidence="2" type="ORF">PGQ11_012755</name>
</gene>
<comment type="caution">
    <text evidence="2">The sequence shown here is derived from an EMBL/GenBank/DDBJ whole genome shotgun (WGS) entry which is preliminary data.</text>
</comment>
<reference evidence="2 3" key="1">
    <citation type="journal article" date="2024" name="IMA Fungus">
        <title>Apiospora arundinis, a panoply of carbohydrate-active enzymes and secondary metabolites.</title>
        <authorList>
            <person name="Sorensen T."/>
            <person name="Petersen C."/>
            <person name="Muurmann A.T."/>
            <person name="Christiansen J.V."/>
            <person name="Brundto M.L."/>
            <person name="Overgaard C.K."/>
            <person name="Boysen A.T."/>
            <person name="Wollenberg R.D."/>
            <person name="Larsen T.O."/>
            <person name="Sorensen J.L."/>
            <person name="Nielsen K.L."/>
            <person name="Sondergaard T.E."/>
        </authorList>
    </citation>
    <scope>NUCLEOTIDE SEQUENCE [LARGE SCALE GENOMIC DNA]</scope>
    <source>
        <strain evidence="2 3">AAU 773</strain>
    </source>
</reference>
<evidence type="ECO:0000259" key="1">
    <source>
        <dbReference type="Pfam" id="PF14226"/>
    </source>
</evidence>
<dbReference type="InterPro" id="IPR026992">
    <property type="entry name" value="DIOX_N"/>
</dbReference>
<evidence type="ECO:0000313" key="2">
    <source>
        <dbReference type="EMBL" id="KAK8856843.1"/>
    </source>
</evidence>
<dbReference type="Pfam" id="PF14226">
    <property type="entry name" value="DIOX_N"/>
    <property type="match status" value="1"/>
</dbReference>
<dbReference type="InterPro" id="IPR027443">
    <property type="entry name" value="IPNS-like_sf"/>
</dbReference>
<dbReference type="Gene3D" id="2.60.120.330">
    <property type="entry name" value="B-lactam Antibiotic, Isopenicillin N Synthase, Chain"/>
    <property type="match status" value="1"/>
</dbReference>
<dbReference type="Proteomes" id="UP001390339">
    <property type="component" value="Unassembled WGS sequence"/>
</dbReference>
<accession>A0ABR2I3A4</accession>
<dbReference type="EMBL" id="JAPCWZ010000007">
    <property type="protein sequence ID" value="KAK8856843.1"/>
    <property type="molecule type" value="Genomic_DNA"/>
</dbReference>